<feature type="region of interest" description="Disordered" evidence="2">
    <location>
        <begin position="418"/>
        <end position="448"/>
    </location>
</feature>
<evidence type="ECO:0000256" key="1">
    <source>
        <dbReference type="SAM" id="Coils"/>
    </source>
</evidence>
<dbReference type="Pfam" id="PF01465">
    <property type="entry name" value="GRIP"/>
    <property type="match status" value="1"/>
</dbReference>
<feature type="coiled-coil region" evidence="1">
    <location>
        <begin position="553"/>
        <end position="630"/>
    </location>
</feature>
<feature type="coiled-coil region" evidence="1">
    <location>
        <begin position="981"/>
        <end position="1153"/>
    </location>
</feature>
<sequence>MFKGLKSKLEDEAKRLQATVSHYGENIAQQVRTAGSDAGSDTNGNMRLFFGTSNADESPSTVVDGASNLVDFGETLEESDTANRSLSNSALMQEVSETDIFGELRQRRNSAGSVESNESSLSTMFSSIPGMMSSRRLETISSDVESESTPGSAFIGNASKEQISSVLHKLQGRAANYKDKYRELVKVYNEMVRENEKFRTVLAATQDKALQRIENLRNEKRSLAQKVAENDEKYKKDIAERDARIKQLLADREGSPSSEANVLKVKKLQEMLEKCKLSIKENKEKIHRLVDENEALKKQIEGDFDEQGISDLAVQRVTSEWKGRVDHLEAEWTKRLQDSEERATLAIAKVKAEMHAAIEERDSEVQDVRAKYKLLESQGCDAQGQIDELKSTIEALESEKADMLLKLSEAKQQGVKAVREEEEKKRQELVEEMQKKRDEDRREDERKLHEEVKKVEEQWRARFKEQEEQMQLAIEEREMQKVAAVIESDRKNENLGAMLEQLTAEKLQLVTTIDDMKVRHKQQLEEMGTAMESKDATYKEEVSALIGEHEHIVSELKREAEDAACARDEFKEQLEAAIKTNAKKIAELEAQLKDVSSDASSERKSSQKTIAQQAEELKKLRAESNEVRKLYEGLAVKLKEKETLLVKMANEQAIDSDEIAVLRQQLEHAQSSAANEEERLEFEIKELRMIVEEKSAMIRSLEAEKETLTVELAASQELSKMHEHLQDQLRLARDERNETEKKYLEMERRAEKATADLEEDRKLLAEARNELERSHVEVHAKLAEVAQRELTKEEVEKMRASIEQIKEEADTARRRLEEEASSLVIELAKIRDENANLSSKVSDADEQIRVLNIEKHSSVEEVKTMEEKLSTMTADLATKEEELDAMRQALKRNQEESEAAHIRKAELEKELGLKNDRIAGLTADLDLAQSAVKKLKEDEAHREGQQKKLEVELQSKTNEITRFMSALEEKLRDNEIFSSAKEEMGKLVEEERRKVSQLQGQLSALMTKTDGQLFSMQQELASRDASLKQLTEKLNEAEQRTATLYDNLRLTEEQLKVSEMEKISLADEMGTLKSDRDGLLERIDELEQEKSEELENLKRHLQTLRENAKQKEDELLAAQNGCKDFENVANARLHEQGDQIARLDAVNQKLRDEFLQKEAVVGELQKRIDDLTAIEKERLNEITTLKSAATEHQSQLKGVEIQMKNAQDETARISEQLKQSRAEEEGLRAKLATLQEEYKRKQEKEDEINEQYALALKNSNGQLEEAQKQLAELDLVRVEKDRLSAELSMAKEDCVTASAKAKEETERAVNEIKRKAEAKVAKIRKQCDADIQAAKAELLLQLNDMRTQIADRDLQIDELKLIIAELQQKLIDEGENERIINDLRLNIETIALERDNNAIMIRKLENELDGLRNATAEMQRSRENDSNENTALKKTVEELKAEIEQLNAKDKQSEDVEMKNRKLLEENAIYDNKVKELEAKIAETEKNADEQLKKAIAKADADRQRMLRDLQKEIKQLYQDLNERSEELAEANAKIENLMSQNMHDITENEMVQQQSSPSNMEPEKKSRGWSIDNEIEPMDVEELLTLRECVLQQRKEIADLKEAHRLELAAVKKETSQAIRGTGLPTNNNLINGTITVDINNAQNYTSQNVKRQNSCDLSPNFAEPTEAEYLRNVLYRYMSERETLGKESVTLARVIATVAKFSREQVEAVVAKEEERNHSWYGGTVSTVQGLVGSALASGR</sequence>
<dbReference type="PROSITE" id="PS50913">
    <property type="entry name" value="GRIP"/>
    <property type="match status" value="1"/>
</dbReference>
<feature type="domain" description="GRIP" evidence="3">
    <location>
        <begin position="1662"/>
        <end position="1714"/>
    </location>
</feature>
<feature type="coiled-coil region" evidence="1">
    <location>
        <begin position="1349"/>
        <end position="1541"/>
    </location>
</feature>
<organism evidence="4 5">
    <name type="scientific">Parascaris univalens</name>
    <name type="common">Nematode worm</name>
    <dbReference type="NCBI Taxonomy" id="6257"/>
    <lineage>
        <taxon>Eukaryota</taxon>
        <taxon>Metazoa</taxon>
        <taxon>Ecdysozoa</taxon>
        <taxon>Nematoda</taxon>
        <taxon>Chromadorea</taxon>
        <taxon>Rhabditida</taxon>
        <taxon>Spirurina</taxon>
        <taxon>Ascaridomorpha</taxon>
        <taxon>Ascaridoidea</taxon>
        <taxon>Ascarididae</taxon>
        <taxon>Parascaris</taxon>
    </lineage>
</organism>
<evidence type="ECO:0000313" key="5">
    <source>
        <dbReference type="WBParaSite" id="PgR036_g012_t05"/>
    </source>
</evidence>
<feature type="coiled-coil region" evidence="1">
    <location>
        <begin position="167"/>
        <end position="233"/>
    </location>
</feature>
<evidence type="ECO:0000313" key="4">
    <source>
        <dbReference type="Proteomes" id="UP000887569"/>
    </source>
</evidence>
<dbReference type="InterPro" id="IPR000237">
    <property type="entry name" value="GRIP_dom"/>
</dbReference>
<dbReference type="GO" id="GO:0048193">
    <property type="term" value="P:Golgi vesicle transport"/>
    <property type="evidence" value="ECO:0007669"/>
    <property type="project" value="TreeGrafter"/>
</dbReference>
<evidence type="ECO:0000259" key="3">
    <source>
        <dbReference type="PROSITE" id="PS50913"/>
    </source>
</evidence>
<protein>
    <submittedName>
        <fullName evidence="5">GRIP domain-containing protein</fullName>
    </submittedName>
</protein>
<keyword evidence="1" id="KW-0175">Coiled coil</keyword>
<dbReference type="PANTHER" id="PTHR19327:SF0">
    <property type="entry name" value="GOLGIN SUBFAMILY A MEMBER 4"/>
    <property type="match status" value="1"/>
</dbReference>
<dbReference type="GO" id="GO:0031267">
    <property type="term" value="F:small GTPase binding"/>
    <property type="evidence" value="ECO:0007669"/>
    <property type="project" value="TreeGrafter"/>
</dbReference>
<name>A0A915BDT0_PARUN</name>
<feature type="coiled-coil region" evidence="1">
    <location>
        <begin position="659"/>
        <end position="938"/>
    </location>
</feature>
<dbReference type="SMART" id="SM00755">
    <property type="entry name" value="Grip"/>
    <property type="match status" value="1"/>
</dbReference>
<keyword evidence="4" id="KW-1185">Reference proteome</keyword>
<dbReference type="WBParaSite" id="PgR036_g012_t05">
    <property type="protein sequence ID" value="PgR036_g012_t05"/>
    <property type="gene ID" value="PgR036_g012"/>
</dbReference>
<proteinExistence type="predicted"/>
<dbReference type="PANTHER" id="PTHR19327">
    <property type="entry name" value="GOLGIN"/>
    <property type="match status" value="1"/>
</dbReference>
<dbReference type="SUPFAM" id="SSF101283">
    <property type="entry name" value="GRIP domain"/>
    <property type="match status" value="1"/>
</dbReference>
<evidence type="ECO:0000256" key="2">
    <source>
        <dbReference type="SAM" id="MobiDB-lite"/>
    </source>
</evidence>
<reference evidence="5" key="1">
    <citation type="submission" date="2022-11" db="UniProtKB">
        <authorList>
            <consortium name="WormBaseParasite"/>
        </authorList>
    </citation>
    <scope>IDENTIFICATION</scope>
</reference>
<feature type="coiled-coil region" evidence="1">
    <location>
        <begin position="265"/>
        <end position="299"/>
    </location>
</feature>
<accession>A0A915BDT0</accession>
<dbReference type="Proteomes" id="UP000887569">
    <property type="component" value="Unplaced"/>
</dbReference>
<dbReference type="GO" id="GO:0005794">
    <property type="term" value="C:Golgi apparatus"/>
    <property type="evidence" value="ECO:0007669"/>
    <property type="project" value="TreeGrafter"/>
</dbReference>
<feature type="coiled-coil region" evidence="1">
    <location>
        <begin position="1189"/>
        <end position="1322"/>
    </location>
</feature>
<dbReference type="Gene3D" id="1.10.220.60">
    <property type="entry name" value="GRIP domain"/>
    <property type="match status" value="1"/>
</dbReference>